<comment type="catalytic activity">
    <reaction evidence="2">
        <text>oxidized coenzyme F420-(gamma-L-Glu)(n) + a quinol + H(+) = reduced coenzyme F420-(gamma-L-Glu)(n) + a quinone</text>
        <dbReference type="Rhea" id="RHEA:39663"/>
        <dbReference type="Rhea" id="RHEA-COMP:12939"/>
        <dbReference type="Rhea" id="RHEA-COMP:14378"/>
        <dbReference type="ChEBI" id="CHEBI:15378"/>
        <dbReference type="ChEBI" id="CHEBI:24646"/>
        <dbReference type="ChEBI" id="CHEBI:132124"/>
        <dbReference type="ChEBI" id="CHEBI:133980"/>
        <dbReference type="ChEBI" id="CHEBI:139511"/>
    </reaction>
</comment>
<dbReference type="EMBL" id="CP134876">
    <property type="protein sequence ID" value="WNM40830.1"/>
    <property type="molecule type" value="Genomic_DNA"/>
</dbReference>
<dbReference type="Proteomes" id="UP001303001">
    <property type="component" value="Chromosome"/>
</dbReference>
<evidence type="ECO:0000313" key="4">
    <source>
        <dbReference type="Proteomes" id="UP001303001"/>
    </source>
</evidence>
<evidence type="ECO:0000313" key="3">
    <source>
        <dbReference type="EMBL" id="WNM40830.1"/>
    </source>
</evidence>
<evidence type="ECO:0000256" key="2">
    <source>
        <dbReference type="ARBA" id="ARBA00049106"/>
    </source>
</evidence>
<dbReference type="RefSeq" id="WP_313722768.1">
    <property type="nucleotide sequence ID" value="NZ_CP134876.1"/>
</dbReference>
<name>A0ABZ0A1V9_9ACTN</name>
<organism evidence="3 4">
    <name type="scientific">Micromonospora halotolerans</name>
    <dbReference type="NCBI Taxonomy" id="709879"/>
    <lineage>
        <taxon>Bacteria</taxon>
        <taxon>Bacillati</taxon>
        <taxon>Actinomycetota</taxon>
        <taxon>Actinomycetes</taxon>
        <taxon>Micromonosporales</taxon>
        <taxon>Micromonosporaceae</taxon>
        <taxon>Micromonospora</taxon>
    </lineage>
</organism>
<dbReference type="Pfam" id="PF04075">
    <property type="entry name" value="F420H2_quin_red"/>
    <property type="match status" value="1"/>
</dbReference>
<gene>
    <name evidence="3" type="ORF">RMN56_05645</name>
</gene>
<dbReference type="NCBIfam" id="TIGR00026">
    <property type="entry name" value="hi_GC_TIGR00026"/>
    <property type="match status" value="1"/>
</dbReference>
<protein>
    <submittedName>
        <fullName evidence="3">Nitroreductase family deazaflavin-dependent oxidoreductase</fullName>
    </submittedName>
</protein>
<dbReference type="PANTHER" id="PTHR39428:SF3">
    <property type="entry name" value="DEAZAFLAVIN-DEPENDENT NITROREDUCTASE"/>
    <property type="match status" value="1"/>
</dbReference>
<evidence type="ECO:0000256" key="1">
    <source>
        <dbReference type="ARBA" id="ARBA00008710"/>
    </source>
</evidence>
<comment type="similarity">
    <text evidence="1">Belongs to the F420H(2)-dependent quinone reductase family.</text>
</comment>
<dbReference type="InterPro" id="IPR004378">
    <property type="entry name" value="F420H2_quin_Rdtase"/>
</dbReference>
<dbReference type="Gene3D" id="2.30.110.10">
    <property type="entry name" value="Electron Transport, Fmn-binding Protein, Chain A"/>
    <property type="match status" value="1"/>
</dbReference>
<sequence length="145" mass="16349">MPTSEQVLDSPEGWVAEHIRRYVETGGAEGHEWRPGVFTLLLTTRGRRSGKLRRTALIYGRDGDAYLVVGSQGGAPQHPAWYLNLLADPEAQVQVGPDTFAVRARTATAEEKPRMWRTMTAVWPAYDEYQTKTDREIPVVVLERL</sequence>
<proteinExistence type="inferred from homology"/>
<reference evidence="3 4" key="1">
    <citation type="submission" date="2023-09" db="EMBL/GenBank/DDBJ databases">
        <title>Micromonospora halotolerans DSM 45598 genome sequence.</title>
        <authorList>
            <person name="Mo P."/>
        </authorList>
    </citation>
    <scope>NUCLEOTIDE SEQUENCE [LARGE SCALE GENOMIC DNA]</scope>
    <source>
        <strain evidence="3 4">DSM 45598</strain>
    </source>
</reference>
<dbReference type="PANTHER" id="PTHR39428">
    <property type="entry name" value="F420H(2)-DEPENDENT QUINONE REDUCTASE RV1261C"/>
    <property type="match status" value="1"/>
</dbReference>
<dbReference type="InterPro" id="IPR012349">
    <property type="entry name" value="Split_barrel_FMN-bd"/>
</dbReference>
<accession>A0ABZ0A1V9</accession>
<keyword evidence="4" id="KW-1185">Reference proteome</keyword>